<dbReference type="InterPro" id="IPR011659">
    <property type="entry name" value="WD40"/>
</dbReference>
<name>A0A8T4GY91_9EURY</name>
<dbReference type="GO" id="GO:0006508">
    <property type="term" value="P:proteolysis"/>
    <property type="evidence" value="ECO:0007669"/>
    <property type="project" value="InterPro"/>
</dbReference>
<keyword evidence="1" id="KW-0378">Hydrolase</keyword>
<evidence type="ECO:0000259" key="4">
    <source>
        <dbReference type="Pfam" id="PF00326"/>
    </source>
</evidence>
<protein>
    <submittedName>
        <fullName evidence="5">Dipeptidyl aminopeptidase/acylaminoacyl peptidase</fullName>
    </submittedName>
</protein>
<gene>
    <name evidence="5" type="ORF">J2753_001008</name>
</gene>
<evidence type="ECO:0000313" key="6">
    <source>
        <dbReference type="Proteomes" id="UP000823736"/>
    </source>
</evidence>
<keyword evidence="2" id="KW-0720">Serine protease</keyword>
<dbReference type="PANTHER" id="PTHR42776:SF27">
    <property type="entry name" value="DIPEPTIDYL PEPTIDASE FAMILY MEMBER 6"/>
    <property type="match status" value="1"/>
</dbReference>
<dbReference type="Proteomes" id="UP000823736">
    <property type="component" value="Unassembled WGS sequence"/>
</dbReference>
<dbReference type="GO" id="GO:0004177">
    <property type="term" value="F:aminopeptidase activity"/>
    <property type="evidence" value="ECO:0007669"/>
    <property type="project" value="UniProtKB-KW"/>
</dbReference>
<dbReference type="EMBL" id="JAGGLC010000002">
    <property type="protein sequence ID" value="MBP1986514.1"/>
    <property type="molecule type" value="Genomic_DNA"/>
</dbReference>
<dbReference type="SUPFAM" id="SSF82171">
    <property type="entry name" value="DPP6 N-terminal domain-like"/>
    <property type="match status" value="1"/>
</dbReference>
<dbReference type="AlphaFoldDB" id="A0A8T4GY91"/>
<dbReference type="InterPro" id="IPR029058">
    <property type="entry name" value="AB_hydrolase_fold"/>
</dbReference>
<feature type="domain" description="Peptidase S9 prolyl oligopeptidase catalytic" evidence="4">
    <location>
        <begin position="489"/>
        <end position="690"/>
    </location>
</feature>
<feature type="compositionally biased region" description="Acidic residues" evidence="3">
    <location>
        <begin position="94"/>
        <end position="114"/>
    </location>
</feature>
<comment type="caution">
    <text evidence="5">The sequence shown here is derived from an EMBL/GenBank/DDBJ whole genome shotgun (WGS) entry which is preliminary data.</text>
</comment>
<keyword evidence="6" id="KW-1185">Reference proteome</keyword>
<dbReference type="PANTHER" id="PTHR42776">
    <property type="entry name" value="SERINE PEPTIDASE S9 FAMILY MEMBER"/>
    <property type="match status" value="1"/>
</dbReference>
<evidence type="ECO:0000256" key="1">
    <source>
        <dbReference type="ARBA" id="ARBA00022801"/>
    </source>
</evidence>
<keyword evidence="5" id="KW-0645">Protease</keyword>
<reference evidence="5" key="1">
    <citation type="submission" date="2021-03" db="EMBL/GenBank/DDBJ databases">
        <title>Genomic Encyclopedia of Type Strains, Phase IV (KMG-IV): sequencing the most valuable type-strain genomes for metagenomic binning, comparative biology and taxonomic classification.</title>
        <authorList>
            <person name="Goeker M."/>
        </authorList>
    </citation>
    <scope>NUCLEOTIDE SEQUENCE</scope>
    <source>
        <strain evidence="5">DSM 26232</strain>
    </source>
</reference>
<evidence type="ECO:0000256" key="2">
    <source>
        <dbReference type="ARBA" id="ARBA00022825"/>
    </source>
</evidence>
<dbReference type="Gene3D" id="3.40.50.1820">
    <property type="entry name" value="alpha/beta hydrolase"/>
    <property type="match status" value="1"/>
</dbReference>
<proteinExistence type="predicted"/>
<dbReference type="RefSeq" id="WP_209490822.1">
    <property type="nucleotide sequence ID" value="NZ_JAGGLC010000002.1"/>
</dbReference>
<dbReference type="InterPro" id="IPR001375">
    <property type="entry name" value="Peptidase_S9_cat"/>
</dbReference>
<dbReference type="GO" id="GO:0004252">
    <property type="term" value="F:serine-type endopeptidase activity"/>
    <property type="evidence" value="ECO:0007669"/>
    <property type="project" value="TreeGrafter"/>
</dbReference>
<accession>A0A8T4GY91</accession>
<feature type="region of interest" description="Disordered" evidence="3">
    <location>
        <begin position="35"/>
        <end position="123"/>
    </location>
</feature>
<sequence length="691" mass="76089">MDELSPERFYDFSIATGAAVSPDGERVAFLVSEFDSEEDDRHTSLFVAPTDGSADPYRLTRASSASSPKWSPDGDRLAFVAARDTDAGLAVENGAEEDADDEDAADEEEAESEPVGDGPKPQVWSFDMARGGDARQVTDRDYGVNEFDWGPDGERLVVAARDPTEEDEEYLRQRQDDGPIEIDRLQHKSDGAGWLDEVSTYLFVVDVDSRETVRLDQAYDDDQKGDRYGLQPSWSPDGDRIAFVAQHEEDPDDTHVRNVYTIRPDGTGYEQVTDAGLRIGGPEWSPDGSRLALSGGDPYNWYKPSEAYVLDLDTGELESISASLDRTIAFGGEPQWLDGDTLVGLFGDEGNTRLVRLNAHGDDPERVFVAQGRSRSVSGLSVSDDGDTLAFRMADPTEGADIYAMGREGLDAEKGAEADEAGLAQVSAVNADLVDEPHDCVRVSWENSDGVTIHGLAYLPPEFDPEDPEPHPVVSSVHGGPMAYDSPTFGFDQLFWVSQGYIVLRTNYRGSTSYGQEFAERLRGTRGDKEVDDVVTGAEHLVSEGWADEDRLYLTGFSYGGITTAAAVTKSDLFAGAAAEHGIYDFYATFGTDDNHLWHEDEFGLPWENVDTYREISSITDVGNVDTPLLITAGEKDWRCPPTQAEQLFVSVRKQGVDSRLVIYPNEHHNIGDPDRAIHRLEELSTWFDDH</sequence>
<dbReference type="Pfam" id="PF00326">
    <property type="entry name" value="Peptidase_S9"/>
    <property type="match status" value="1"/>
</dbReference>
<organism evidence="5 6">
    <name type="scientific">Halolamina salifodinae</name>
    <dbReference type="NCBI Taxonomy" id="1202767"/>
    <lineage>
        <taxon>Archaea</taxon>
        <taxon>Methanobacteriati</taxon>
        <taxon>Methanobacteriota</taxon>
        <taxon>Stenosarchaea group</taxon>
        <taxon>Halobacteria</taxon>
        <taxon>Halobacteriales</taxon>
        <taxon>Haloferacaceae</taxon>
    </lineage>
</organism>
<keyword evidence="5" id="KW-0031">Aminopeptidase</keyword>
<dbReference type="InterPro" id="IPR011042">
    <property type="entry name" value="6-blade_b-propeller_TolB-like"/>
</dbReference>
<dbReference type="SUPFAM" id="SSF53474">
    <property type="entry name" value="alpha/beta-Hydrolases"/>
    <property type="match status" value="1"/>
</dbReference>
<dbReference type="Gene3D" id="2.120.10.30">
    <property type="entry name" value="TolB, C-terminal domain"/>
    <property type="match status" value="2"/>
</dbReference>
<evidence type="ECO:0000313" key="5">
    <source>
        <dbReference type="EMBL" id="MBP1986514.1"/>
    </source>
</evidence>
<dbReference type="OrthoDB" id="25019at2157"/>
<dbReference type="Pfam" id="PF07676">
    <property type="entry name" value="PD40"/>
    <property type="match status" value="2"/>
</dbReference>
<evidence type="ECO:0000256" key="3">
    <source>
        <dbReference type="SAM" id="MobiDB-lite"/>
    </source>
</evidence>